<evidence type="ECO:0000313" key="3">
    <source>
        <dbReference type="Proteomes" id="UP000001396"/>
    </source>
</evidence>
<feature type="chain" id="PRO_5003042176" evidence="1">
    <location>
        <begin position="28"/>
        <end position="49"/>
    </location>
</feature>
<feature type="signal peptide" evidence="1">
    <location>
        <begin position="1"/>
        <end position="27"/>
    </location>
</feature>
<gene>
    <name evidence="2" type="ORF">PPL_06797</name>
</gene>
<dbReference type="Proteomes" id="UP000001396">
    <property type="component" value="Unassembled WGS sequence"/>
</dbReference>
<dbReference type="InParanoid" id="D3BDJ5"/>
<protein>
    <submittedName>
        <fullName evidence="2">Uncharacterized protein</fullName>
    </submittedName>
</protein>
<sequence length="49" mass="5267">MPVASRSYAGFLSLLYRLLLVTIPVASRSYAGCLVTMTVASRHYAGCLS</sequence>
<comment type="caution">
    <text evidence="2">The sequence shown here is derived from an EMBL/GenBank/DDBJ whole genome shotgun (WGS) entry which is preliminary data.</text>
</comment>
<dbReference type="EMBL" id="ADBJ01000031">
    <property type="protein sequence ID" value="EFA79976.1"/>
    <property type="molecule type" value="Genomic_DNA"/>
</dbReference>
<organism evidence="2 3">
    <name type="scientific">Heterostelium pallidum (strain ATCC 26659 / Pp 5 / PN500)</name>
    <name type="common">Cellular slime mold</name>
    <name type="synonym">Polysphondylium pallidum</name>
    <dbReference type="NCBI Taxonomy" id="670386"/>
    <lineage>
        <taxon>Eukaryota</taxon>
        <taxon>Amoebozoa</taxon>
        <taxon>Evosea</taxon>
        <taxon>Eumycetozoa</taxon>
        <taxon>Dictyostelia</taxon>
        <taxon>Acytosteliales</taxon>
        <taxon>Acytosteliaceae</taxon>
        <taxon>Heterostelium</taxon>
    </lineage>
</organism>
<dbReference type="GeneID" id="31362278"/>
<keyword evidence="3" id="KW-1185">Reference proteome</keyword>
<accession>D3BDJ5</accession>
<proteinExistence type="predicted"/>
<name>D3BDJ5_HETP5</name>
<evidence type="ECO:0000256" key="1">
    <source>
        <dbReference type="SAM" id="SignalP"/>
    </source>
</evidence>
<evidence type="ECO:0000313" key="2">
    <source>
        <dbReference type="EMBL" id="EFA79976.1"/>
    </source>
</evidence>
<keyword evidence="1" id="KW-0732">Signal</keyword>
<dbReference type="RefSeq" id="XP_020432096.1">
    <property type="nucleotide sequence ID" value="XM_020577648.1"/>
</dbReference>
<dbReference type="AlphaFoldDB" id="D3BDJ5"/>
<reference evidence="2 3" key="1">
    <citation type="journal article" date="2011" name="Genome Res.">
        <title>Phylogeny-wide analysis of social amoeba genomes highlights ancient origins for complex intercellular communication.</title>
        <authorList>
            <person name="Heidel A.J."/>
            <person name="Lawal H.M."/>
            <person name="Felder M."/>
            <person name="Schilde C."/>
            <person name="Helps N.R."/>
            <person name="Tunggal B."/>
            <person name="Rivero F."/>
            <person name="John U."/>
            <person name="Schleicher M."/>
            <person name="Eichinger L."/>
            <person name="Platzer M."/>
            <person name="Noegel A.A."/>
            <person name="Schaap P."/>
            <person name="Gloeckner G."/>
        </authorList>
    </citation>
    <scope>NUCLEOTIDE SEQUENCE [LARGE SCALE GENOMIC DNA]</scope>
    <source>
        <strain evidence="3">ATCC 26659 / Pp 5 / PN500</strain>
    </source>
</reference>